<reference evidence="1 2" key="1">
    <citation type="submission" date="2019-04" db="EMBL/GenBank/DDBJ databases">
        <authorList>
            <person name="Yang Y."/>
            <person name="Wei D."/>
        </authorList>
    </citation>
    <scope>NUCLEOTIDE SEQUENCE [LARGE SCALE GENOMIC DNA]</scope>
    <source>
        <strain evidence="1 2">L-1-4w-11</strain>
    </source>
</reference>
<dbReference type="RefSeq" id="WP_136942566.1">
    <property type="nucleotide sequence ID" value="NZ_SWKR01000002.1"/>
</dbReference>
<proteinExistence type="predicted"/>
<dbReference type="EMBL" id="SWKR01000002">
    <property type="protein sequence ID" value="TKD50622.1"/>
    <property type="molecule type" value="Genomic_DNA"/>
</dbReference>
<accession>A0A4U1L205</accession>
<protein>
    <submittedName>
        <fullName evidence="1">HPr-rel-A system PqqD family peptide chaperone</fullName>
    </submittedName>
</protein>
<evidence type="ECO:0000313" key="2">
    <source>
        <dbReference type="Proteomes" id="UP000309138"/>
    </source>
</evidence>
<dbReference type="Proteomes" id="UP000309138">
    <property type="component" value="Unassembled WGS sequence"/>
</dbReference>
<dbReference type="AlphaFoldDB" id="A0A4U1L205"/>
<comment type="caution">
    <text evidence="1">The sequence shown here is derived from an EMBL/GenBank/DDBJ whole genome shotgun (WGS) entry which is preliminary data.</text>
</comment>
<sequence>MPATRYRAAPAATLSIVSLDLMRAVYHRASGRTHLVSEPVPEILAALADEPLDEVALLDRLARDYAIEGDAAALGERLEELVATGLVEQL</sequence>
<organism evidence="1 2">
    <name type="scientific">Sphingomonas baiyangensis</name>
    <dbReference type="NCBI Taxonomy" id="2572576"/>
    <lineage>
        <taxon>Bacteria</taxon>
        <taxon>Pseudomonadati</taxon>
        <taxon>Pseudomonadota</taxon>
        <taxon>Alphaproteobacteria</taxon>
        <taxon>Sphingomonadales</taxon>
        <taxon>Sphingomonadaceae</taxon>
        <taxon>Sphingomonas</taxon>
    </lineage>
</organism>
<dbReference type="InterPro" id="IPR027599">
    <property type="entry name" value="PqqD-rel_X"/>
</dbReference>
<evidence type="ECO:0000313" key="1">
    <source>
        <dbReference type="EMBL" id="TKD50622.1"/>
    </source>
</evidence>
<dbReference type="OrthoDB" id="7475313at2"/>
<name>A0A4U1L205_9SPHN</name>
<keyword evidence="2" id="KW-1185">Reference proteome</keyword>
<gene>
    <name evidence="1" type="ORF">FBR43_07470</name>
</gene>
<dbReference type="NCBIfam" id="TIGR04353">
    <property type="entry name" value="PqqD_rel_X"/>
    <property type="match status" value="1"/>
</dbReference>